<reference evidence="2" key="1">
    <citation type="journal article" date="2019" name="Int. J. Syst. Evol. Microbiol.">
        <title>The Global Catalogue of Microorganisms (GCM) 10K type strain sequencing project: providing services to taxonomists for standard genome sequencing and annotation.</title>
        <authorList>
            <consortium name="The Broad Institute Genomics Platform"/>
            <consortium name="The Broad Institute Genome Sequencing Center for Infectious Disease"/>
            <person name="Wu L."/>
            <person name="Ma J."/>
        </authorList>
    </citation>
    <scope>NUCLEOTIDE SEQUENCE [LARGE SCALE GENOMIC DNA]</scope>
    <source>
        <strain evidence="2">JCM 4376</strain>
    </source>
</reference>
<dbReference type="Proteomes" id="UP000660675">
    <property type="component" value="Unassembled WGS sequence"/>
</dbReference>
<proteinExistence type="predicted"/>
<dbReference type="EMBL" id="BMTF01000012">
    <property type="protein sequence ID" value="GGV87817.1"/>
    <property type="molecule type" value="Genomic_DNA"/>
</dbReference>
<gene>
    <name evidence="1" type="ORF">GCM10015535_37830</name>
</gene>
<evidence type="ECO:0000313" key="2">
    <source>
        <dbReference type="Proteomes" id="UP000660675"/>
    </source>
</evidence>
<evidence type="ECO:0000313" key="1">
    <source>
        <dbReference type="EMBL" id="GGV87817.1"/>
    </source>
</evidence>
<accession>A0ABQ2W3C3</accession>
<dbReference type="Pfam" id="PF19735">
    <property type="entry name" value="DUF6225"/>
    <property type="match status" value="1"/>
</dbReference>
<dbReference type="InterPro" id="IPR045772">
    <property type="entry name" value="DUF6225"/>
</dbReference>
<protein>
    <submittedName>
        <fullName evidence="1">Uncharacterized protein</fullName>
    </submittedName>
</protein>
<organism evidence="1 2">
    <name type="scientific">Streptomyces gelaticus</name>
    <dbReference type="NCBI Taxonomy" id="285446"/>
    <lineage>
        <taxon>Bacteria</taxon>
        <taxon>Bacillati</taxon>
        <taxon>Actinomycetota</taxon>
        <taxon>Actinomycetes</taxon>
        <taxon>Kitasatosporales</taxon>
        <taxon>Streptomycetaceae</taxon>
        <taxon>Streptomyces</taxon>
    </lineage>
</organism>
<sequence length="124" mass="13512">MQVADGAMCSGSVLRPGAQPCLGHQCGPVRHSVPMTDVFEHTPQVWNAAQLRDALKDLPDDAPIHIGVADDPGDFEGYRDFVLVGAHQVENWWPATSTAPERIETAEALTLFADWEAGAYDRLD</sequence>
<comment type="caution">
    <text evidence="1">The sequence shown here is derived from an EMBL/GenBank/DDBJ whole genome shotgun (WGS) entry which is preliminary data.</text>
</comment>
<keyword evidence="2" id="KW-1185">Reference proteome</keyword>
<name>A0ABQ2W3C3_9ACTN</name>